<keyword evidence="1" id="KW-0812">Transmembrane</keyword>
<gene>
    <name evidence="2" type="ORF">TBCH5v1_0885</name>
</gene>
<dbReference type="EMBL" id="CP013050">
    <property type="protein sequence ID" value="ALM74838.1"/>
    <property type="molecule type" value="Genomic_DNA"/>
</dbReference>
<dbReference type="AlphaFoldDB" id="A0A0S1XAM2"/>
<evidence type="ECO:0000313" key="2">
    <source>
        <dbReference type="EMBL" id="ALM74838.1"/>
    </source>
</evidence>
<dbReference type="STRING" id="55802.TBCH5v1_0885"/>
<feature type="transmembrane region" description="Helical" evidence="1">
    <location>
        <begin position="47"/>
        <end position="66"/>
    </location>
</feature>
<dbReference type="Proteomes" id="UP000066042">
    <property type="component" value="Chromosome"/>
</dbReference>
<evidence type="ECO:0000313" key="3">
    <source>
        <dbReference type="Proteomes" id="UP000066042"/>
    </source>
</evidence>
<protein>
    <submittedName>
        <fullName evidence="2">Uncharacterized protein</fullName>
    </submittedName>
</protein>
<feature type="transmembrane region" description="Helical" evidence="1">
    <location>
        <begin position="12"/>
        <end position="35"/>
    </location>
</feature>
<proteinExistence type="predicted"/>
<keyword evidence="1" id="KW-0472">Membrane</keyword>
<sequence length="86" mass="9863">MLALADPYRKLAIGRVLIRTAFAIGMLAWLFKYGIDRSVTLGNFIEAVQATPLALVLFLDAMDYFVDRTAYYRMYNLVYQRMTGGR</sequence>
<reference evidence="2 3" key="1">
    <citation type="journal article" date="2016" name="Genome Announc.">
        <title>Complete genome sequence of the hyperthermophilic and piezophilic archaeon Thermococcus barophilus Ch5, capable of growth at the expense of hydrogenogenesis from carbon monoxide and formate.</title>
        <authorList>
            <person name="Oger P."/>
            <person name="Sokolova T.G."/>
            <person name="Kozhevnikova D.A."/>
            <person name="Taranov E.A."/>
            <person name="Vannier P."/>
            <person name="Lee H.S."/>
            <person name="Kwon K.K."/>
            <person name="Kang S.G."/>
            <person name="Lee J.H."/>
            <person name="Bonch-Osmolovskaya E.A."/>
            <person name="Lebedinsky A.V."/>
        </authorList>
    </citation>
    <scope>NUCLEOTIDE SEQUENCE [LARGE SCALE GENOMIC DNA]</scope>
    <source>
        <strain evidence="3">Ch5</strain>
    </source>
</reference>
<accession>A0A0S1XAM2</accession>
<organism evidence="2 3">
    <name type="scientific">Thermococcus barophilus</name>
    <dbReference type="NCBI Taxonomy" id="55802"/>
    <lineage>
        <taxon>Archaea</taxon>
        <taxon>Methanobacteriati</taxon>
        <taxon>Methanobacteriota</taxon>
        <taxon>Thermococci</taxon>
        <taxon>Thermococcales</taxon>
        <taxon>Thermococcaceae</taxon>
        <taxon>Thermococcus</taxon>
    </lineage>
</organism>
<name>A0A0S1XAM2_THEBA</name>
<dbReference type="PATRIC" id="fig|55802.8.peg.884"/>
<evidence type="ECO:0000256" key="1">
    <source>
        <dbReference type="SAM" id="Phobius"/>
    </source>
</evidence>
<keyword evidence="1" id="KW-1133">Transmembrane helix</keyword>